<dbReference type="AlphaFoldDB" id="A0AAD7A5F5"/>
<sequence>MDPLYLVMQRDFAAAVLLPHAAAAAAALQRQYAVVVLAACVEPLGIARQSAAVWRYPSTCKHWVAAGGNTLQWQSWQFAVAVGGTRLYAAALTKSNTAAMSGSQKCHVAACFFSSTTTTTLSTHFTLHCPPAILYFCRQDLSPPLKEPACKASMPLRPQPAPQGTHPQGLKIQAFTSSSFKLSVSDFKYPLPVLLGLLIVYVHTIHFSP</sequence>
<organism evidence="1 2">
    <name type="scientific">Mycena albidolilacea</name>
    <dbReference type="NCBI Taxonomy" id="1033008"/>
    <lineage>
        <taxon>Eukaryota</taxon>
        <taxon>Fungi</taxon>
        <taxon>Dikarya</taxon>
        <taxon>Basidiomycota</taxon>
        <taxon>Agaricomycotina</taxon>
        <taxon>Agaricomycetes</taxon>
        <taxon>Agaricomycetidae</taxon>
        <taxon>Agaricales</taxon>
        <taxon>Marasmiineae</taxon>
        <taxon>Mycenaceae</taxon>
        <taxon>Mycena</taxon>
    </lineage>
</organism>
<comment type="caution">
    <text evidence="1">The sequence shown here is derived from an EMBL/GenBank/DDBJ whole genome shotgun (WGS) entry which is preliminary data.</text>
</comment>
<dbReference type="EMBL" id="JARIHO010000015">
    <property type="protein sequence ID" value="KAJ7349801.1"/>
    <property type="molecule type" value="Genomic_DNA"/>
</dbReference>
<accession>A0AAD7A5F5</accession>
<dbReference type="Proteomes" id="UP001218218">
    <property type="component" value="Unassembled WGS sequence"/>
</dbReference>
<protein>
    <submittedName>
        <fullName evidence="1">Uncharacterized protein</fullName>
    </submittedName>
</protein>
<evidence type="ECO:0000313" key="1">
    <source>
        <dbReference type="EMBL" id="KAJ7349801.1"/>
    </source>
</evidence>
<evidence type="ECO:0000313" key="2">
    <source>
        <dbReference type="Proteomes" id="UP001218218"/>
    </source>
</evidence>
<reference evidence="1" key="1">
    <citation type="submission" date="2023-03" db="EMBL/GenBank/DDBJ databases">
        <title>Massive genome expansion in bonnet fungi (Mycena s.s.) driven by repeated elements and novel gene families across ecological guilds.</title>
        <authorList>
            <consortium name="Lawrence Berkeley National Laboratory"/>
            <person name="Harder C.B."/>
            <person name="Miyauchi S."/>
            <person name="Viragh M."/>
            <person name="Kuo A."/>
            <person name="Thoen E."/>
            <person name="Andreopoulos B."/>
            <person name="Lu D."/>
            <person name="Skrede I."/>
            <person name="Drula E."/>
            <person name="Henrissat B."/>
            <person name="Morin E."/>
            <person name="Kohler A."/>
            <person name="Barry K."/>
            <person name="LaButti K."/>
            <person name="Morin E."/>
            <person name="Salamov A."/>
            <person name="Lipzen A."/>
            <person name="Mereny Z."/>
            <person name="Hegedus B."/>
            <person name="Baldrian P."/>
            <person name="Stursova M."/>
            <person name="Weitz H."/>
            <person name="Taylor A."/>
            <person name="Grigoriev I.V."/>
            <person name="Nagy L.G."/>
            <person name="Martin F."/>
            <person name="Kauserud H."/>
        </authorList>
    </citation>
    <scope>NUCLEOTIDE SEQUENCE</scope>
    <source>
        <strain evidence="1">CBHHK002</strain>
    </source>
</reference>
<proteinExistence type="predicted"/>
<gene>
    <name evidence="1" type="ORF">DFH08DRAFT_807146</name>
</gene>
<keyword evidence="2" id="KW-1185">Reference proteome</keyword>
<name>A0AAD7A5F5_9AGAR</name>